<keyword evidence="4" id="KW-1185">Reference proteome</keyword>
<proteinExistence type="predicted"/>
<keyword evidence="2" id="KW-0732">Signal</keyword>
<dbReference type="InterPro" id="IPR021728">
    <property type="entry name" value="DUF3300"/>
</dbReference>
<protein>
    <submittedName>
        <fullName evidence="3">DUF3300 domain-containing protein</fullName>
    </submittedName>
</protein>
<feature type="region of interest" description="Disordered" evidence="1">
    <location>
        <begin position="346"/>
        <end position="487"/>
    </location>
</feature>
<feature type="region of interest" description="Disordered" evidence="1">
    <location>
        <begin position="285"/>
        <end position="322"/>
    </location>
</feature>
<dbReference type="RefSeq" id="WP_186507945.1">
    <property type="nucleotide sequence ID" value="NZ_JACNEP010000018.1"/>
</dbReference>
<feature type="signal peptide" evidence="2">
    <location>
        <begin position="1"/>
        <end position="31"/>
    </location>
</feature>
<feature type="chain" id="PRO_5035322566" evidence="2">
    <location>
        <begin position="32"/>
        <end position="487"/>
    </location>
</feature>
<evidence type="ECO:0000313" key="3">
    <source>
        <dbReference type="EMBL" id="MBC3767423.1"/>
    </source>
</evidence>
<comment type="caution">
    <text evidence="3">The sequence shown here is derived from an EMBL/GenBank/DDBJ whole genome shotgun (WGS) entry which is preliminary data.</text>
</comment>
<evidence type="ECO:0000313" key="4">
    <source>
        <dbReference type="Proteomes" id="UP000601768"/>
    </source>
</evidence>
<dbReference type="Proteomes" id="UP000601768">
    <property type="component" value="Unassembled WGS sequence"/>
</dbReference>
<feature type="compositionally biased region" description="Basic and acidic residues" evidence="1">
    <location>
        <begin position="409"/>
        <end position="434"/>
    </location>
</feature>
<reference evidence="3" key="2">
    <citation type="submission" date="2020-08" db="EMBL/GenBank/DDBJ databases">
        <authorList>
            <person name="Lai Q."/>
        </authorList>
    </citation>
    <scope>NUCLEOTIDE SEQUENCE</scope>
    <source>
        <strain evidence="3">S27-2</strain>
    </source>
</reference>
<reference evidence="3" key="1">
    <citation type="journal article" date="2018" name="Int. J. Syst. Evol. Microbiol.">
        <title>Neptunicella marina gen. nov., sp. nov., isolated from surface seawater.</title>
        <authorList>
            <person name="Liu X."/>
            <person name="Lai Q."/>
            <person name="Du Y."/>
            <person name="Zhang X."/>
            <person name="Liu Z."/>
            <person name="Sun F."/>
            <person name="Shao Z."/>
        </authorList>
    </citation>
    <scope>NUCLEOTIDE SEQUENCE</scope>
    <source>
        <strain evidence="3">S27-2</strain>
    </source>
</reference>
<name>A0A8J6M3F6_9ALTE</name>
<evidence type="ECO:0000256" key="1">
    <source>
        <dbReference type="SAM" id="MobiDB-lite"/>
    </source>
</evidence>
<sequence>MKNNPFLPRLLLTPLCSAVLLVAGFNQYALAQTTPETSQQTQRADDTEQVEAEPLDQARIDQLLAPIALYPDTLLSHILVASTYPLEVVQLARWRQQHKDLDAQAALDAVENKDWDPSVQALAPFSDLIERLNDDLEWLDELGNAFLANEQQVLSTVQNLRLRAYNNGTLQSNQQLQVDKDKDEIVIQPVQKEVVYVPYYDTRVVYGNWWWDDYPPFYWHYPSHYVRSGWFYYSPGWVITSGFYFGGFHWHQHRLVVNYQHRRHYTPVDTRKRVRVNEYQRWQHDKHHRHNVRYQHSRSVSGPAQIRTRVKQASPVRVSDSHVRIKSDRYTDKNRVKAVEHQSLKQAGVQNRAQQKRTEQKSLNESKQLQQKLREQRHVHQRLQDDRELIRQVRSDAGQRNNQPVYRHKPVERSQLDKTRTPVYQPKRDTRVKSYEPQIESKPSVTVRSRKPDYSSSRSRDTVRQRDSSRERNNRPERRTKETHRLN</sequence>
<feature type="compositionally biased region" description="Basic and acidic residues" evidence="1">
    <location>
        <begin position="450"/>
        <end position="487"/>
    </location>
</feature>
<accession>A0A8J6M3F6</accession>
<feature type="compositionally biased region" description="Basic residues" evidence="1">
    <location>
        <begin position="285"/>
        <end position="296"/>
    </location>
</feature>
<feature type="compositionally biased region" description="Basic and acidic residues" evidence="1">
    <location>
        <begin position="372"/>
        <end position="394"/>
    </location>
</feature>
<dbReference type="EMBL" id="JACNEP010000018">
    <property type="protein sequence ID" value="MBC3767423.1"/>
    <property type="molecule type" value="Genomic_DNA"/>
</dbReference>
<evidence type="ECO:0000256" key="2">
    <source>
        <dbReference type="SAM" id="SignalP"/>
    </source>
</evidence>
<organism evidence="3 4">
    <name type="scientific">Neptunicella marina</name>
    <dbReference type="NCBI Taxonomy" id="2125989"/>
    <lineage>
        <taxon>Bacteria</taxon>
        <taxon>Pseudomonadati</taxon>
        <taxon>Pseudomonadota</taxon>
        <taxon>Gammaproteobacteria</taxon>
        <taxon>Alteromonadales</taxon>
        <taxon>Alteromonadaceae</taxon>
        <taxon>Neptunicella</taxon>
    </lineage>
</organism>
<dbReference type="AlphaFoldDB" id="A0A8J6M3F6"/>
<dbReference type="PANTHER" id="PTHR40269:SF1">
    <property type="entry name" value="OUTER MEMBRANE PROTEIN"/>
    <property type="match status" value="1"/>
</dbReference>
<gene>
    <name evidence="3" type="ORF">H8B19_16210</name>
</gene>
<dbReference type="Pfam" id="PF11737">
    <property type="entry name" value="DUF3300"/>
    <property type="match status" value="1"/>
</dbReference>
<dbReference type="PANTHER" id="PTHR40269">
    <property type="entry name" value="OUTER MEMBRANE PROTEIN-RELATED"/>
    <property type="match status" value="1"/>
</dbReference>